<dbReference type="Pfam" id="PF11747">
    <property type="entry name" value="RebB"/>
    <property type="match status" value="1"/>
</dbReference>
<gene>
    <name evidence="2" type="ORF">QWI16_01160</name>
</gene>
<evidence type="ECO:0000313" key="2">
    <source>
        <dbReference type="EMBL" id="MDO3380760.1"/>
    </source>
</evidence>
<reference evidence="2" key="1">
    <citation type="submission" date="2023-07" db="EMBL/GenBank/DDBJ databases">
        <title>Gilvimarinus algae sp. nov., isolated from the surface of Kelp.</title>
        <authorList>
            <person name="Sun Y.Y."/>
            <person name="Gong Y."/>
            <person name="Du Z.J."/>
        </authorList>
    </citation>
    <scope>NUCLEOTIDE SEQUENCE</scope>
    <source>
        <strain evidence="2">SDUM040014</strain>
    </source>
</reference>
<keyword evidence="3" id="KW-1185">Reference proteome</keyword>
<evidence type="ECO:0000256" key="1">
    <source>
        <dbReference type="SAM" id="Coils"/>
    </source>
</evidence>
<keyword evidence="1" id="KW-0175">Coiled coil</keyword>
<sequence>MTDTTSSAADTAHADINAKVLGEAPAMALGSLYQSIGNALALAAANAVYAQQQANVSYQAATTLGVSTLLGVESASAAHQTLILTAQPAETAREQIEQQIRLLQQQLESLKARSENPSSVKGA</sequence>
<dbReference type="Proteomes" id="UP001168380">
    <property type="component" value="Unassembled WGS sequence"/>
</dbReference>
<dbReference type="RefSeq" id="WP_302710879.1">
    <property type="nucleotide sequence ID" value="NZ_JAULRT010000031.1"/>
</dbReference>
<dbReference type="InterPro" id="IPR021070">
    <property type="entry name" value="Killing_trait_RebB"/>
</dbReference>
<name>A0ABT8TA37_9GAMM</name>
<evidence type="ECO:0000313" key="3">
    <source>
        <dbReference type="Proteomes" id="UP001168380"/>
    </source>
</evidence>
<accession>A0ABT8TA37</accession>
<organism evidence="2 3">
    <name type="scientific">Gilvimarinus algae</name>
    <dbReference type="NCBI Taxonomy" id="3058037"/>
    <lineage>
        <taxon>Bacteria</taxon>
        <taxon>Pseudomonadati</taxon>
        <taxon>Pseudomonadota</taxon>
        <taxon>Gammaproteobacteria</taxon>
        <taxon>Cellvibrionales</taxon>
        <taxon>Cellvibrionaceae</taxon>
        <taxon>Gilvimarinus</taxon>
    </lineage>
</organism>
<proteinExistence type="predicted"/>
<protein>
    <submittedName>
        <fullName evidence="2">RebB family R body protein</fullName>
    </submittedName>
</protein>
<comment type="caution">
    <text evidence="2">The sequence shown here is derived from an EMBL/GenBank/DDBJ whole genome shotgun (WGS) entry which is preliminary data.</text>
</comment>
<feature type="coiled-coil region" evidence="1">
    <location>
        <begin position="86"/>
        <end position="113"/>
    </location>
</feature>
<dbReference type="EMBL" id="JAULRT010000031">
    <property type="protein sequence ID" value="MDO3380760.1"/>
    <property type="molecule type" value="Genomic_DNA"/>
</dbReference>